<evidence type="ECO:0000256" key="1">
    <source>
        <dbReference type="SAM" id="Phobius"/>
    </source>
</evidence>
<dbReference type="InterPro" id="IPR058353">
    <property type="entry name" value="DUF8040"/>
</dbReference>
<keyword evidence="4" id="KW-1185">Reference proteome</keyword>
<name>A0A0L6VRW4_9BASI</name>
<keyword evidence="1" id="KW-1133">Transmembrane helix</keyword>
<dbReference type="VEuPathDB" id="FungiDB:VP01_11426g1"/>
<comment type="caution">
    <text evidence="3">The sequence shown here is derived from an EMBL/GenBank/DDBJ whole genome shotgun (WGS) entry which is preliminary data.</text>
</comment>
<organism evidence="3 4">
    <name type="scientific">Puccinia sorghi</name>
    <dbReference type="NCBI Taxonomy" id="27349"/>
    <lineage>
        <taxon>Eukaryota</taxon>
        <taxon>Fungi</taxon>
        <taxon>Dikarya</taxon>
        <taxon>Basidiomycota</taxon>
        <taxon>Pucciniomycotina</taxon>
        <taxon>Pucciniomycetes</taxon>
        <taxon>Pucciniales</taxon>
        <taxon>Pucciniaceae</taxon>
        <taxon>Puccinia</taxon>
    </lineage>
</organism>
<dbReference type="Proteomes" id="UP000037035">
    <property type="component" value="Unassembled WGS sequence"/>
</dbReference>
<feature type="domain" description="DUF8040" evidence="2">
    <location>
        <begin position="66"/>
        <end position="109"/>
    </location>
</feature>
<evidence type="ECO:0000313" key="3">
    <source>
        <dbReference type="EMBL" id="KNZ63446.1"/>
    </source>
</evidence>
<feature type="transmembrane region" description="Helical" evidence="1">
    <location>
        <begin position="39"/>
        <end position="57"/>
    </location>
</feature>
<gene>
    <name evidence="3" type="ORF">VP01_11426g1</name>
</gene>
<proteinExistence type="predicted"/>
<protein>
    <recommendedName>
        <fullName evidence="2">DUF8040 domain-containing protein</fullName>
    </recommendedName>
</protein>
<reference evidence="3 4" key="1">
    <citation type="submission" date="2015-08" db="EMBL/GenBank/DDBJ databases">
        <title>Next Generation Sequencing and Analysis of the Genome of Puccinia sorghi L Schw, the Causal Agent of Maize Common Rust.</title>
        <authorList>
            <person name="Rochi L."/>
            <person name="Burguener G."/>
            <person name="Darino M."/>
            <person name="Turjanski A."/>
            <person name="Kreff E."/>
            <person name="Dieguez M.J."/>
            <person name="Sacco F."/>
        </authorList>
    </citation>
    <scope>NUCLEOTIDE SEQUENCE [LARGE SCALE GENOMIC DNA]</scope>
    <source>
        <strain evidence="3 4">RO10H11247</strain>
    </source>
</reference>
<dbReference type="AlphaFoldDB" id="A0A0L6VRW4"/>
<sequence length="154" mass="17377">MADLIPWIDQDFEDVSTNSGITMSNSSGTSNLSNTSTYGQIWLLLQVFVLLGAYRLLQTIKTPRNTSILTSQMYIKELLDGNDERFLDMMRIWKPLFEILCNQIAKTSLFSCILLATHQAIEQLRIDFSTAAKQFLCMFLLPCTAKKTCSTACS</sequence>
<accession>A0A0L6VRW4</accession>
<evidence type="ECO:0000313" key="4">
    <source>
        <dbReference type="Proteomes" id="UP000037035"/>
    </source>
</evidence>
<dbReference type="OrthoDB" id="2430314at2759"/>
<keyword evidence="1" id="KW-0812">Transmembrane</keyword>
<dbReference type="EMBL" id="LAVV01001584">
    <property type="protein sequence ID" value="KNZ63446.1"/>
    <property type="molecule type" value="Genomic_DNA"/>
</dbReference>
<keyword evidence="1" id="KW-0472">Membrane</keyword>
<evidence type="ECO:0000259" key="2">
    <source>
        <dbReference type="Pfam" id="PF26138"/>
    </source>
</evidence>
<dbReference type="Pfam" id="PF26138">
    <property type="entry name" value="DUF8040"/>
    <property type="match status" value="1"/>
</dbReference>